<feature type="compositionally biased region" description="Polar residues" evidence="1">
    <location>
        <begin position="10"/>
        <end position="28"/>
    </location>
</feature>
<evidence type="ECO:0000313" key="2">
    <source>
        <dbReference type="EMBL" id="KTB42180.1"/>
    </source>
</evidence>
<name>A0A0W0G0S2_MONRR</name>
<organism evidence="2 3">
    <name type="scientific">Moniliophthora roreri</name>
    <name type="common">Frosty pod rot fungus</name>
    <name type="synonym">Monilia roreri</name>
    <dbReference type="NCBI Taxonomy" id="221103"/>
    <lineage>
        <taxon>Eukaryota</taxon>
        <taxon>Fungi</taxon>
        <taxon>Dikarya</taxon>
        <taxon>Basidiomycota</taxon>
        <taxon>Agaricomycotina</taxon>
        <taxon>Agaricomycetes</taxon>
        <taxon>Agaricomycetidae</taxon>
        <taxon>Agaricales</taxon>
        <taxon>Marasmiineae</taxon>
        <taxon>Marasmiaceae</taxon>
        <taxon>Moniliophthora</taxon>
    </lineage>
</organism>
<proteinExistence type="predicted"/>
<reference evidence="2 3" key="1">
    <citation type="submission" date="2015-12" db="EMBL/GenBank/DDBJ databases">
        <title>Draft genome sequence of Moniliophthora roreri, the causal agent of frosty pod rot of cacao.</title>
        <authorList>
            <person name="Aime M.C."/>
            <person name="Diaz-Valderrama J.R."/>
            <person name="Kijpornyongpan T."/>
            <person name="Phillips-Mora W."/>
        </authorList>
    </citation>
    <scope>NUCLEOTIDE SEQUENCE [LARGE SCALE GENOMIC DNA]</scope>
    <source>
        <strain evidence="2 3">MCA 2952</strain>
    </source>
</reference>
<accession>A0A0W0G0S2</accession>
<evidence type="ECO:0000256" key="1">
    <source>
        <dbReference type="SAM" id="MobiDB-lite"/>
    </source>
</evidence>
<dbReference type="AlphaFoldDB" id="A0A0W0G0S2"/>
<feature type="region of interest" description="Disordered" evidence="1">
    <location>
        <begin position="1"/>
        <end position="28"/>
    </location>
</feature>
<protein>
    <submittedName>
        <fullName evidence="2">Uncharacterized protein</fullName>
    </submittedName>
</protein>
<sequence>MTVAEEKTDTLQSSRSRSSAENALKSSSQAVTLVSLDGILTSTAMSTTGFATTFKLEGVMRFHTKSRSGCLTCRKGVLNAIKRNQSAGSVTGEI</sequence>
<comment type="caution">
    <text evidence="2">The sequence shown here is derived from an EMBL/GenBank/DDBJ whole genome shotgun (WGS) entry which is preliminary data.</text>
</comment>
<dbReference type="Proteomes" id="UP000054988">
    <property type="component" value="Unassembled WGS sequence"/>
</dbReference>
<gene>
    <name evidence="2" type="ORF">WG66_5246</name>
</gene>
<evidence type="ECO:0000313" key="3">
    <source>
        <dbReference type="Proteomes" id="UP000054988"/>
    </source>
</evidence>
<dbReference type="EMBL" id="LATX01001374">
    <property type="protein sequence ID" value="KTB42180.1"/>
    <property type="molecule type" value="Genomic_DNA"/>
</dbReference>